<feature type="region of interest" description="Disordered" evidence="1">
    <location>
        <begin position="28"/>
        <end position="61"/>
    </location>
</feature>
<evidence type="ECO:0000256" key="1">
    <source>
        <dbReference type="SAM" id="MobiDB-lite"/>
    </source>
</evidence>
<dbReference type="Proteomes" id="UP000241462">
    <property type="component" value="Unassembled WGS sequence"/>
</dbReference>
<organism evidence="2 3">
    <name type="scientific">Coniella lustricola</name>
    <dbReference type="NCBI Taxonomy" id="2025994"/>
    <lineage>
        <taxon>Eukaryota</taxon>
        <taxon>Fungi</taxon>
        <taxon>Dikarya</taxon>
        <taxon>Ascomycota</taxon>
        <taxon>Pezizomycotina</taxon>
        <taxon>Sordariomycetes</taxon>
        <taxon>Sordariomycetidae</taxon>
        <taxon>Diaporthales</taxon>
        <taxon>Schizoparmaceae</taxon>
        <taxon>Coniella</taxon>
    </lineage>
</organism>
<evidence type="ECO:0000313" key="3">
    <source>
        <dbReference type="Proteomes" id="UP000241462"/>
    </source>
</evidence>
<protein>
    <submittedName>
        <fullName evidence="2">Uncharacterized protein</fullName>
    </submittedName>
</protein>
<gene>
    <name evidence="2" type="ORF">BD289DRAFT_446096</name>
</gene>
<reference evidence="2 3" key="1">
    <citation type="journal article" date="2018" name="Mycol. Prog.">
        <title>Coniella lustricola, a new species from submerged detritus.</title>
        <authorList>
            <person name="Raudabaugh D.B."/>
            <person name="Iturriaga T."/>
            <person name="Carver A."/>
            <person name="Mondo S."/>
            <person name="Pangilinan J."/>
            <person name="Lipzen A."/>
            <person name="He G."/>
            <person name="Amirebrahimi M."/>
            <person name="Grigoriev I.V."/>
            <person name="Miller A.N."/>
        </authorList>
    </citation>
    <scope>NUCLEOTIDE SEQUENCE [LARGE SCALE GENOMIC DNA]</scope>
    <source>
        <strain evidence="2 3">B22-T-1</strain>
    </source>
</reference>
<keyword evidence="3" id="KW-1185">Reference proteome</keyword>
<dbReference type="AlphaFoldDB" id="A0A2T2ZUA7"/>
<feature type="compositionally biased region" description="Polar residues" evidence="1">
    <location>
        <begin position="47"/>
        <end position="58"/>
    </location>
</feature>
<feature type="compositionally biased region" description="Low complexity" evidence="1">
    <location>
        <begin position="28"/>
        <end position="40"/>
    </location>
</feature>
<feature type="region of interest" description="Disordered" evidence="1">
    <location>
        <begin position="516"/>
        <end position="542"/>
    </location>
</feature>
<dbReference type="OrthoDB" id="5172659at2759"/>
<dbReference type="EMBL" id="KZ678682">
    <property type="protein sequence ID" value="PSR76972.1"/>
    <property type="molecule type" value="Genomic_DNA"/>
</dbReference>
<sequence>MASRPQRSSFRAGLDRIVSNVASASAALSSSSSSSPSSLPQRESREQQLNTAVASSASCRPPNDDVSAHYYAIRVVDAETKRGIPLVFVRTTFKAVYMTDSAGYVAFNEPGLMTGEPLWVTLSSYGYGSPIGFLGVAGLQIHPKPGGSVELQLQRTQIATRLYRMTGYGIYRDSVLLGKPTPLAKPLVNGKVAGCDTVQCVRFQGKLLWMWQDTERFSFGLGNFAMTGATTDLAERLDPDQGLDFAYFTEKDNPDEFVRPMVSMKLDKPGSFPIWVDGLTAVPDATGTERLVARYYAAGHSMERIEEGLVLWDDKKKVLEKLKKFDKPERALAPGGHAVFVVDCGVRYAYYGRNVRVKADFASVCDPREYEAFTCVTPDGKKAVRGRDGSLRWHWEKGGRPVNHETAEALVSAGILRAQEAPYRLCDVDSGKRVGAAHVGIAWNPYLKLWVNIIQQKLGDTTAGEIWVATARAPEGPWEACRKVATHHMARDGYACNHNDLYNPVQHYELMDAVAGRSEGEGEGSERGPGPGPGPGESNTERGRMVYFSGTLVNTFSGNPWWTPGGYNYNNIMYRLDLAEERLVAGLKEPGPGLWRTKPDE</sequence>
<dbReference type="InParanoid" id="A0A2T2ZUA7"/>
<proteinExistence type="predicted"/>
<accession>A0A2T2ZUA7</accession>
<evidence type="ECO:0000313" key="2">
    <source>
        <dbReference type="EMBL" id="PSR76972.1"/>
    </source>
</evidence>
<name>A0A2T2ZUA7_9PEZI</name>